<comment type="caution">
    <text evidence="1">The sequence shown here is derived from an EMBL/GenBank/DDBJ whole genome shotgun (WGS) entry which is preliminary data.</text>
</comment>
<reference evidence="1" key="1">
    <citation type="submission" date="2021-06" db="EMBL/GenBank/DDBJ databases">
        <authorList>
            <person name="Kallberg Y."/>
            <person name="Tangrot J."/>
            <person name="Rosling A."/>
        </authorList>
    </citation>
    <scope>NUCLEOTIDE SEQUENCE</scope>
    <source>
        <strain evidence="1">FL966</strain>
    </source>
</reference>
<sequence>MLQIIGELNIDPDICGCPKFECKHLHKNDTNDRLQILGHWILRMAEISDERKALGIATWNARNENFLNLGIDDWDIKSILNEISKNIQIGYQVEPRNTTGRRKHNIVVHKLLSLLEHQKKDMQTNELTINSNSQNSQIENNNVSAEQLHEQVGTKCQHRVTNNNEKKILKDLLKYDNFPEDKAIKILRQL</sequence>
<proteinExistence type="predicted"/>
<evidence type="ECO:0000313" key="2">
    <source>
        <dbReference type="Proteomes" id="UP000789759"/>
    </source>
</evidence>
<evidence type="ECO:0000313" key="1">
    <source>
        <dbReference type="EMBL" id="CAG8719306.1"/>
    </source>
</evidence>
<organism evidence="1 2">
    <name type="scientific">Cetraspora pellucida</name>
    <dbReference type="NCBI Taxonomy" id="1433469"/>
    <lineage>
        <taxon>Eukaryota</taxon>
        <taxon>Fungi</taxon>
        <taxon>Fungi incertae sedis</taxon>
        <taxon>Mucoromycota</taxon>
        <taxon>Glomeromycotina</taxon>
        <taxon>Glomeromycetes</taxon>
        <taxon>Diversisporales</taxon>
        <taxon>Gigasporaceae</taxon>
        <taxon>Cetraspora</taxon>
    </lineage>
</organism>
<accession>A0A9N9I338</accession>
<dbReference type="EMBL" id="CAJVQA010012758">
    <property type="protein sequence ID" value="CAG8719306.1"/>
    <property type="molecule type" value="Genomic_DNA"/>
</dbReference>
<gene>
    <name evidence="1" type="ORF">CPELLU_LOCUS12794</name>
</gene>
<name>A0A9N9I338_9GLOM</name>
<dbReference type="OrthoDB" id="2430711at2759"/>
<keyword evidence="2" id="KW-1185">Reference proteome</keyword>
<protein>
    <submittedName>
        <fullName evidence="1">24402_t:CDS:1</fullName>
    </submittedName>
</protein>
<dbReference type="AlphaFoldDB" id="A0A9N9I338"/>
<dbReference type="Proteomes" id="UP000789759">
    <property type="component" value="Unassembled WGS sequence"/>
</dbReference>